<feature type="binding site" evidence="2">
    <location>
        <position position="183"/>
    </location>
    <ligand>
        <name>dihydroxyacetone phosphate</name>
        <dbReference type="ChEBI" id="CHEBI:57642"/>
    </ligand>
</feature>
<dbReference type="GO" id="GO:0005829">
    <property type="term" value="C:cytosol"/>
    <property type="evidence" value="ECO:0007669"/>
    <property type="project" value="TreeGrafter"/>
</dbReference>
<dbReference type="InterPro" id="IPR050246">
    <property type="entry name" value="Class_II_FBP_aldolase"/>
</dbReference>
<evidence type="ECO:0000256" key="2">
    <source>
        <dbReference type="PIRSR" id="PIRSR001359-2"/>
    </source>
</evidence>
<dbReference type="GeneID" id="23116687"/>
<dbReference type="PANTHER" id="PTHR30304">
    <property type="entry name" value="D-TAGATOSE-1,6-BISPHOSPHATE ALDOLASE"/>
    <property type="match status" value="1"/>
</dbReference>
<sequence length="287" mass="31300">MLVNLKTLLEDARINHYAVAGFTTPTIDTCEAVLQAAEDMNAPVVIGQAQLYEEFGPIEKFGPVMAHMAEQAKVPVCLHLDHGTSIDYIMKAIKAGYTSVMADFSHLDFEENARIVKMCVTFCHSVGISVEGLVGKMPNVAMVEQAGGDLDLKEFFTKPEEIGRFIELTGADALTVSFGTVHGMTVAKPVLDFVHLTKLHQAAGCALVMHGSSGVEPSQLQKAITYGLTKVNVYTKVSTSAQDAIRDSIRPERPLYYHEIEQIAKRAMTESAKETIALLSNGYQFSD</sequence>
<feature type="binding site" evidence="2">
    <location>
        <begin position="211"/>
        <end position="213"/>
    </location>
    <ligand>
        <name>dihydroxyacetone phosphate</name>
        <dbReference type="ChEBI" id="CHEBI:57642"/>
    </ligand>
</feature>
<dbReference type="InterPro" id="IPR000771">
    <property type="entry name" value="FBA_II"/>
</dbReference>
<feature type="binding site" evidence="3">
    <location>
        <position position="182"/>
    </location>
    <ligand>
        <name>Zn(2+)</name>
        <dbReference type="ChEBI" id="CHEBI:29105"/>
        <label>1</label>
        <note>catalytic</note>
    </ligand>
</feature>
<feature type="active site" description="Proton donor" evidence="1">
    <location>
        <position position="81"/>
    </location>
</feature>
<dbReference type="Pfam" id="PF01116">
    <property type="entry name" value="F_bP_aldolase"/>
    <property type="match status" value="1"/>
</dbReference>
<name>A0A6N2WFH6_9FIRM</name>
<dbReference type="GO" id="GO:0009025">
    <property type="term" value="F:tagatose-bisphosphate aldolase activity"/>
    <property type="evidence" value="ECO:0007669"/>
    <property type="project" value="UniProtKB-EC"/>
</dbReference>
<keyword evidence="3" id="KW-0479">Metal-binding</keyword>
<feature type="binding site" evidence="2">
    <location>
        <begin position="232"/>
        <end position="235"/>
    </location>
    <ligand>
        <name>dihydroxyacetone phosphate</name>
        <dbReference type="ChEBI" id="CHEBI:57642"/>
    </ligand>
</feature>
<dbReference type="EC" id="4.1.2.40" evidence="4"/>
<dbReference type="PIRSF" id="PIRSF001359">
    <property type="entry name" value="F_bP_aldolase_II"/>
    <property type="match status" value="1"/>
</dbReference>
<dbReference type="Gene3D" id="3.20.20.70">
    <property type="entry name" value="Aldolase class I"/>
    <property type="match status" value="1"/>
</dbReference>
<reference evidence="4" key="1">
    <citation type="submission" date="2019-11" db="EMBL/GenBank/DDBJ databases">
        <authorList>
            <person name="Feng L."/>
        </authorList>
    </citation>
    <scope>NUCLEOTIDE SEQUENCE</scope>
    <source>
        <strain evidence="4">CbolteaeLFYP116</strain>
    </source>
</reference>
<dbReference type="SUPFAM" id="SSF51569">
    <property type="entry name" value="Aldolase"/>
    <property type="match status" value="1"/>
</dbReference>
<accession>A0A6N2WFH6</accession>
<evidence type="ECO:0000313" key="4">
    <source>
        <dbReference type="EMBL" id="VYT39722.1"/>
    </source>
</evidence>
<proteinExistence type="predicted"/>
<dbReference type="InterPro" id="IPR013785">
    <property type="entry name" value="Aldolase_TIM"/>
</dbReference>
<protein>
    <submittedName>
        <fullName evidence="4">D-tagatose-1,6-bisphosphate aldolase subunit KbaY</fullName>
        <ecNumber evidence="4">4.1.2.40</ecNumber>
    </submittedName>
</protein>
<evidence type="ECO:0000256" key="3">
    <source>
        <dbReference type="PIRSR" id="PIRSR001359-3"/>
    </source>
</evidence>
<evidence type="ECO:0000256" key="1">
    <source>
        <dbReference type="PIRSR" id="PIRSR001359-1"/>
    </source>
</evidence>
<dbReference type="GO" id="GO:0005975">
    <property type="term" value="P:carbohydrate metabolic process"/>
    <property type="evidence" value="ECO:0007669"/>
    <property type="project" value="InterPro"/>
</dbReference>
<dbReference type="GO" id="GO:0008270">
    <property type="term" value="F:zinc ion binding"/>
    <property type="evidence" value="ECO:0007669"/>
    <property type="project" value="InterPro"/>
</dbReference>
<gene>
    <name evidence="4" type="primary">kbaY_2</name>
    <name evidence="4" type="ORF">CBLFYP116_03499</name>
</gene>
<feature type="binding site" evidence="3">
    <location>
        <position position="210"/>
    </location>
    <ligand>
        <name>Zn(2+)</name>
        <dbReference type="ChEBI" id="CHEBI:29105"/>
        <label>1</label>
        <note>catalytic</note>
    </ligand>
</feature>
<feature type="binding site" evidence="3">
    <location>
        <position position="103"/>
    </location>
    <ligand>
        <name>Zn(2+)</name>
        <dbReference type="ChEBI" id="CHEBI:29105"/>
        <label>2</label>
    </ligand>
</feature>
<feature type="binding site" evidence="3">
    <location>
        <position position="82"/>
    </location>
    <ligand>
        <name>Zn(2+)</name>
        <dbReference type="ChEBI" id="CHEBI:29105"/>
        <label>1</label>
        <note>catalytic</note>
    </ligand>
</feature>
<dbReference type="RefSeq" id="WP_002578161.1">
    <property type="nucleotide sequence ID" value="NZ_BAABXO010000001.1"/>
</dbReference>
<dbReference type="AlphaFoldDB" id="A0A6N2WFH6"/>
<keyword evidence="3" id="KW-0862">Zinc</keyword>
<organism evidence="4">
    <name type="scientific">Enterocloster bolteae</name>
    <dbReference type="NCBI Taxonomy" id="208479"/>
    <lineage>
        <taxon>Bacteria</taxon>
        <taxon>Bacillati</taxon>
        <taxon>Bacillota</taxon>
        <taxon>Clostridia</taxon>
        <taxon>Lachnospirales</taxon>
        <taxon>Lachnospiraceae</taxon>
        <taxon>Enterocloster</taxon>
    </lineage>
</organism>
<keyword evidence="4" id="KW-0456">Lyase</keyword>
<comment type="cofactor">
    <cofactor evidence="3">
        <name>Zn(2+)</name>
        <dbReference type="ChEBI" id="CHEBI:29105"/>
    </cofactor>
    <text evidence="3">Binds 2 Zn(2+) ions per subunit. One is catalytic and the other provides a structural contribution.</text>
</comment>
<dbReference type="EMBL" id="CACRTF010000014">
    <property type="protein sequence ID" value="VYT39722.1"/>
    <property type="molecule type" value="Genomic_DNA"/>
</dbReference>
<dbReference type="PANTHER" id="PTHR30304:SF0">
    <property type="entry name" value="D-TAGATOSE-1,6-BISPHOSPHATE ALDOLASE SUBUNIT GATY-RELATED"/>
    <property type="match status" value="1"/>
</dbReference>